<dbReference type="Proteomes" id="UP001152562">
    <property type="component" value="Unassembled WGS sequence"/>
</dbReference>
<gene>
    <name evidence="1" type="ORF">PIBRA_LOCUS9130</name>
</gene>
<organism evidence="1 2">
    <name type="scientific">Pieris brassicae</name>
    <name type="common">White butterfly</name>
    <name type="synonym">Large white butterfly</name>
    <dbReference type="NCBI Taxonomy" id="7116"/>
    <lineage>
        <taxon>Eukaryota</taxon>
        <taxon>Metazoa</taxon>
        <taxon>Ecdysozoa</taxon>
        <taxon>Arthropoda</taxon>
        <taxon>Hexapoda</taxon>
        <taxon>Insecta</taxon>
        <taxon>Pterygota</taxon>
        <taxon>Neoptera</taxon>
        <taxon>Endopterygota</taxon>
        <taxon>Lepidoptera</taxon>
        <taxon>Glossata</taxon>
        <taxon>Ditrysia</taxon>
        <taxon>Papilionoidea</taxon>
        <taxon>Pieridae</taxon>
        <taxon>Pierinae</taxon>
        <taxon>Pieris</taxon>
    </lineage>
</organism>
<sequence length="149" mass="17311">MIAKILLYLKIIIEKTDRLKTICFKCTVRIEQIHDFITTITQSQNHFEKHYSRPKSPSPNIRVTSFAEQENNAFLKLKQSSPFFSYSPLNILVKPSNHQFLTSGTRLHNVQKDIQNDNLLMNPGESEQLSVDIFESQSDQDDVDLKRQD</sequence>
<name>A0A9P0TL43_PIEBR</name>
<dbReference type="EMBL" id="CALOZG010000029">
    <property type="protein sequence ID" value="CAH4032777.1"/>
    <property type="molecule type" value="Genomic_DNA"/>
</dbReference>
<keyword evidence="2" id="KW-1185">Reference proteome</keyword>
<evidence type="ECO:0008006" key="3">
    <source>
        <dbReference type="Google" id="ProtNLM"/>
    </source>
</evidence>
<comment type="caution">
    <text evidence="1">The sequence shown here is derived from an EMBL/GenBank/DDBJ whole genome shotgun (WGS) entry which is preliminary data.</text>
</comment>
<proteinExistence type="predicted"/>
<reference evidence="1" key="1">
    <citation type="submission" date="2022-05" db="EMBL/GenBank/DDBJ databases">
        <authorList>
            <person name="Okamura Y."/>
        </authorList>
    </citation>
    <scope>NUCLEOTIDE SEQUENCE</scope>
</reference>
<accession>A0A9P0TL43</accession>
<dbReference type="AlphaFoldDB" id="A0A9P0TL43"/>
<protein>
    <recommendedName>
        <fullName evidence="3">ZAD domain-containing protein</fullName>
    </recommendedName>
</protein>
<evidence type="ECO:0000313" key="1">
    <source>
        <dbReference type="EMBL" id="CAH4032777.1"/>
    </source>
</evidence>
<evidence type="ECO:0000313" key="2">
    <source>
        <dbReference type="Proteomes" id="UP001152562"/>
    </source>
</evidence>